<dbReference type="GO" id="GO:0022857">
    <property type="term" value="F:transmembrane transporter activity"/>
    <property type="evidence" value="ECO:0007669"/>
    <property type="project" value="TreeGrafter"/>
</dbReference>
<dbReference type="InterPro" id="IPR015854">
    <property type="entry name" value="ABC_transpr_LolD-like"/>
</dbReference>
<dbReference type="CDD" id="cd03255">
    <property type="entry name" value="ABC_MJ0796_LolCDE_FtsE"/>
    <property type="match status" value="1"/>
</dbReference>
<dbReference type="GO" id="GO:0005886">
    <property type="term" value="C:plasma membrane"/>
    <property type="evidence" value="ECO:0007669"/>
    <property type="project" value="TreeGrafter"/>
</dbReference>
<dbReference type="EMBL" id="PIQI01000007">
    <property type="protein sequence ID" value="PJZ07138.1"/>
    <property type="molecule type" value="Genomic_DNA"/>
</dbReference>
<dbReference type="STRING" id="1076549.HA45_22655"/>
<dbReference type="InterPro" id="IPR017911">
    <property type="entry name" value="MacB-like_ATP-bd"/>
</dbReference>
<evidence type="ECO:0000256" key="4">
    <source>
        <dbReference type="ARBA" id="ARBA00022840"/>
    </source>
</evidence>
<accession>A0A2M9WI50</accession>
<evidence type="ECO:0000256" key="3">
    <source>
        <dbReference type="ARBA" id="ARBA00022741"/>
    </source>
</evidence>
<dbReference type="AlphaFoldDB" id="A0A2M9WI50"/>
<dbReference type="InterPro" id="IPR017871">
    <property type="entry name" value="ABC_transporter-like_CS"/>
</dbReference>
<dbReference type="GO" id="GO:0005524">
    <property type="term" value="F:ATP binding"/>
    <property type="evidence" value="ECO:0007669"/>
    <property type="project" value="UniProtKB-KW"/>
</dbReference>
<proteinExistence type="inferred from homology"/>
<dbReference type="SMART" id="SM00382">
    <property type="entry name" value="AAA"/>
    <property type="match status" value="1"/>
</dbReference>
<keyword evidence="8" id="KW-1185">Reference proteome</keyword>
<keyword evidence="4" id="KW-0067">ATP-binding</keyword>
<dbReference type="GO" id="GO:0016887">
    <property type="term" value="F:ATP hydrolysis activity"/>
    <property type="evidence" value="ECO:0007669"/>
    <property type="project" value="InterPro"/>
</dbReference>
<sequence length="224" mass="24990">MWAAEMINIEKKFITGQDKIMALNSVNIKIKPKKFTVLSGRSGSGKTTLLNVLGGLEKPDKGTVLISGKSIINLNDNELSDFRANYIGFIFQSYNLIPIMTVRENVEIPLMLKGIGKSERKKISIDMLSQVGLRERENSMPGILSGGQRQRVAIARALVHRPELVLADEPTANLDSINGRAILRLLRKIQRDNALTVIFSSHDPDVFAEADHVFEFNDGRVQYN</sequence>
<comment type="similarity">
    <text evidence="5">Belongs to the ABC transporter superfamily. Macrolide exporter (TC 3.A.1.122) family.</text>
</comment>
<dbReference type="Gene3D" id="3.40.50.300">
    <property type="entry name" value="P-loop containing nucleotide triphosphate hydrolases"/>
    <property type="match status" value="1"/>
</dbReference>
<dbReference type="OrthoDB" id="9783924at2"/>
<dbReference type="InterPro" id="IPR003439">
    <property type="entry name" value="ABC_transporter-like_ATP-bd"/>
</dbReference>
<protein>
    <submittedName>
        <fullName evidence="7">ABC transporter</fullName>
    </submittedName>
</protein>
<dbReference type="Pfam" id="PF00005">
    <property type="entry name" value="ABC_tran"/>
    <property type="match status" value="1"/>
</dbReference>
<evidence type="ECO:0000256" key="5">
    <source>
        <dbReference type="ARBA" id="ARBA00038388"/>
    </source>
</evidence>
<evidence type="ECO:0000256" key="2">
    <source>
        <dbReference type="ARBA" id="ARBA00022448"/>
    </source>
</evidence>
<evidence type="ECO:0000313" key="8">
    <source>
        <dbReference type="Proteomes" id="UP000232062"/>
    </source>
</evidence>
<organism evidence="7 8">
    <name type="scientific">Pantoea rodasii</name>
    <dbReference type="NCBI Taxonomy" id="1076549"/>
    <lineage>
        <taxon>Bacteria</taxon>
        <taxon>Pseudomonadati</taxon>
        <taxon>Pseudomonadota</taxon>
        <taxon>Gammaproteobacteria</taxon>
        <taxon>Enterobacterales</taxon>
        <taxon>Erwiniaceae</taxon>
        <taxon>Pantoea</taxon>
    </lineage>
</organism>
<comment type="similarity">
    <text evidence="1">Belongs to the ABC transporter superfamily. Drug exporter-2 (TC 3.A.1.117) family.</text>
</comment>
<dbReference type="InterPro" id="IPR003593">
    <property type="entry name" value="AAA+_ATPase"/>
</dbReference>
<evidence type="ECO:0000313" key="7">
    <source>
        <dbReference type="EMBL" id="PJZ07138.1"/>
    </source>
</evidence>
<feature type="domain" description="ABC transporter" evidence="6">
    <location>
        <begin position="4"/>
        <end position="224"/>
    </location>
</feature>
<gene>
    <name evidence="7" type="ORF">PRCB_02425</name>
</gene>
<dbReference type="GO" id="GO:1902495">
    <property type="term" value="C:transmembrane transporter complex"/>
    <property type="evidence" value="ECO:0007669"/>
    <property type="project" value="UniProtKB-ARBA"/>
</dbReference>
<dbReference type="PROSITE" id="PS00211">
    <property type="entry name" value="ABC_TRANSPORTER_1"/>
    <property type="match status" value="1"/>
</dbReference>
<name>A0A2M9WI50_9GAMM</name>
<keyword evidence="2" id="KW-0813">Transport</keyword>
<keyword evidence="3" id="KW-0547">Nucleotide-binding</keyword>
<comment type="caution">
    <text evidence="7">The sequence shown here is derived from an EMBL/GenBank/DDBJ whole genome shotgun (WGS) entry which is preliminary data.</text>
</comment>
<dbReference type="SUPFAM" id="SSF52540">
    <property type="entry name" value="P-loop containing nucleoside triphosphate hydrolases"/>
    <property type="match status" value="1"/>
</dbReference>
<evidence type="ECO:0000256" key="1">
    <source>
        <dbReference type="ARBA" id="ARBA00006526"/>
    </source>
</evidence>
<dbReference type="PANTHER" id="PTHR24220">
    <property type="entry name" value="IMPORT ATP-BINDING PROTEIN"/>
    <property type="match status" value="1"/>
</dbReference>
<dbReference type="PROSITE" id="PS50893">
    <property type="entry name" value="ABC_TRANSPORTER_2"/>
    <property type="match status" value="1"/>
</dbReference>
<dbReference type="InterPro" id="IPR027417">
    <property type="entry name" value="P-loop_NTPase"/>
</dbReference>
<evidence type="ECO:0000259" key="6">
    <source>
        <dbReference type="PROSITE" id="PS50893"/>
    </source>
</evidence>
<dbReference type="RefSeq" id="WP_100700167.1">
    <property type="nucleotide sequence ID" value="NZ_MLFP01000042.1"/>
</dbReference>
<dbReference type="FunFam" id="3.40.50.300:FF:000032">
    <property type="entry name" value="Export ABC transporter ATP-binding protein"/>
    <property type="match status" value="1"/>
</dbReference>
<reference evidence="7 8" key="1">
    <citation type="submission" date="2017-11" db="EMBL/GenBank/DDBJ databases">
        <title>The genome sequence of Pantoea rodasii DSM 26611.</title>
        <authorList>
            <person name="Gao J."/>
            <person name="Mao X."/>
            <person name="Sun J."/>
        </authorList>
    </citation>
    <scope>NUCLEOTIDE SEQUENCE [LARGE SCALE GENOMIC DNA]</scope>
    <source>
        <strain evidence="7 8">DSM 26611</strain>
    </source>
</reference>
<dbReference type="Proteomes" id="UP000232062">
    <property type="component" value="Unassembled WGS sequence"/>
</dbReference>